<dbReference type="PANTHER" id="PTHR46928:SF1">
    <property type="entry name" value="MESENCHYME-SPECIFIC CELL SURFACE GLYCOPROTEIN"/>
    <property type="match status" value="1"/>
</dbReference>
<dbReference type="EMBL" id="CAJNDS010001879">
    <property type="protein sequence ID" value="CAE7286284.1"/>
    <property type="molecule type" value="Genomic_DNA"/>
</dbReference>
<sequence length="621" mass="65288">MGAAEQVAYDHVQKYAYAVSEQGVLNVIDWDNVTNPQVLSSLAYDFAGAKLTDIEICTSQGVMFIGAGAADTVSDGTVHILSTVQRSSPTKPVSQGTLVTGPLPDMILPNSDCTKLAVANEGEGEYGSSLVDPEGSVMIFQSADWSNPSSASKSTVALSGYTDSELMGMGVHLPLPLDAMVYFDDYSKWKDDLNFSTARTTYSSAMNLEPEYLSWSADDSTLFVNLQENNAVAIIDVPASGSPTLTTISGLGLKDHGTIPIDVNAGDKACVQATYTGLKALRQPDAIQAVEVDGKTYVLTANEGDDKGYGDFEEKLKLKDVLNSDGSVDSDMEHMTVSSSAASTAMALFAVADSLRITVGSAAINYTNSSAPEIQDIVAFGGRGVSIYEHTTSGLTLSWDSGAEVEREQCAHYAWAHNAIQDEEFAPVNGHLYMAAGSKLRGTLDEMNDPSQDGCADAGDGQPGACPLGQMVDDRSAKDGPGVEAIVAGKACGSLVAVTATEKQGTAFVYDISNIASPSLLFVKHLSPASEMKSPGVAYADRSLGEIDPEAMIFLEDAHSPSGKAGVMFAGAWSGTMSFWEFECPTTTTTSTAGPVDTSGAREVSALSLSVLLFVFSFARL</sequence>
<evidence type="ECO:0000313" key="3">
    <source>
        <dbReference type="Proteomes" id="UP000604046"/>
    </source>
</evidence>
<dbReference type="Proteomes" id="UP000604046">
    <property type="component" value="Unassembled WGS sequence"/>
</dbReference>
<proteinExistence type="predicted"/>
<feature type="domain" description="Choice-of-anchor I" evidence="1">
    <location>
        <begin position="205"/>
        <end position="408"/>
    </location>
</feature>
<comment type="caution">
    <text evidence="2">The sequence shown here is derived from an EMBL/GenBank/DDBJ whole genome shotgun (WGS) entry which is preliminary data.</text>
</comment>
<accession>A0A812NCZ4</accession>
<dbReference type="InterPro" id="IPR052956">
    <property type="entry name" value="Mesenchyme-surface_protein"/>
</dbReference>
<protein>
    <recommendedName>
        <fullName evidence="1">Choice-of-anchor I domain-containing protein</fullName>
    </recommendedName>
</protein>
<evidence type="ECO:0000259" key="1">
    <source>
        <dbReference type="Pfam" id="PF22494"/>
    </source>
</evidence>
<dbReference type="AlphaFoldDB" id="A0A812NCZ4"/>
<evidence type="ECO:0000313" key="2">
    <source>
        <dbReference type="EMBL" id="CAE7286284.1"/>
    </source>
</evidence>
<dbReference type="InterPro" id="IPR055188">
    <property type="entry name" value="Choice_anch_I"/>
</dbReference>
<dbReference type="SUPFAM" id="SSF50969">
    <property type="entry name" value="YVTN repeat-like/Quinoprotein amine dehydrogenase"/>
    <property type="match status" value="1"/>
</dbReference>
<organism evidence="2 3">
    <name type="scientific">Symbiodinium natans</name>
    <dbReference type="NCBI Taxonomy" id="878477"/>
    <lineage>
        <taxon>Eukaryota</taxon>
        <taxon>Sar</taxon>
        <taxon>Alveolata</taxon>
        <taxon>Dinophyceae</taxon>
        <taxon>Suessiales</taxon>
        <taxon>Symbiodiniaceae</taxon>
        <taxon>Symbiodinium</taxon>
    </lineage>
</organism>
<gene>
    <name evidence="2" type="ORF">SNAT2548_LOCUS15136</name>
</gene>
<dbReference type="InterPro" id="IPR011044">
    <property type="entry name" value="Quino_amine_DH_bsu"/>
</dbReference>
<dbReference type="PANTHER" id="PTHR46928">
    <property type="entry name" value="MESENCHYME-SPECIFIC CELL SURFACE GLYCOPROTEIN"/>
    <property type="match status" value="1"/>
</dbReference>
<name>A0A812NCZ4_9DINO</name>
<dbReference type="Pfam" id="PF22494">
    <property type="entry name" value="choice_anch_I"/>
    <property type="match status" value="1"/>
</dbReference>
<dbReference type="OrthoDB" id="425936at2759"/>
<reference evidence="2" key="1">
    <citation type="submission" date="2021-02" db="EMBL/GenBank/DDBJ databases">
        <authorList>
            <person name="Dougan E. K."/>
            <person name="Rhodes N."/>
            <person name="Thang M."/>
            <person name="Chan C."/>
        </authorList>
    </citation>
    <scope>NUCLEOTIDE SEQUENCE</scope>
</reference>
<keyword evidence="3" id="KW-1185">Reference proteome</keyword>